<evidence type="ECO:0000256" key="4">
    <source>
        <dbReference type="ARBA" id="ARBA00022824"/>
    </source>
</evidence>
<evidence type="ECO:0000256" key="5">
    <source>
        <dbReference type="ARBA" id="ARBA00022892"/>
    </source>
</evidence>
<protein>
    <submittedName>
        <fullName evidence="13">Uncharacterized protein B20J13.040</fullName>
    </submittedName>
</protein>
<keyword evidence="4" id="KW-0256">Endoplasmic reticulum</keyword>
<dbReference type="GO" id="GO:0006890">
    <property type="term" value="P:retrograde vesicle-mediated transport, Golgi to endoplasmic reticulum"/>
    <property type="evidence" value="ECO:0007669"/>
    <property type="project" value="InterPro"/>
</dbReference>
<evidence type="ECO:0000256" key="6">
    <source>
        <dbReference type="ARBA" id="ARBA00022989"/>
    </source>
</evidence>
<dbReference type="Pfam" id="PF03908">
    <property type="entry name" value="Sec20"/>
    <property type="match status" value="1"/>
</dbReference>
<comment type="subcellular location">
    <subcellularLocation>
        <location evidence="1">Endoplasmic reticulum membrane</location>
        <topology evidence="1">Single-pass type IV membrane protein</topology>
    </subcellularLocation>
</comment>
<feature type="coiled-coil region" evidence="10">
    <location>
        <begin position="64"/>
        <end position="91"/>
    </location>
</feature>
<reference evidence="13" key="2">
    <citation type="submission" date="2003-11" db="EMBL/GenBank/DDBJ databases">
        <authorList>
            <person name="German Neurospora genome project"/>
        </authorList>
    </citation>
    <scope>NUCLEOTIDE SEQUENCE</scope>
</reference>
<feature type="domain" description="Sec20 C-terminal" evidence="12">
    <location>
        <begin position="234"/>
        <end position="323"/>
    </location>
</feature>
<evidence type="ECO:0000256" key="7">
    <source>
        <dbReference type="ARBA" id="ARBA00023054"/>
    </source>
</evidence>
<proteinExistence type="inferred from homology"/>
<name>Q6MVH5_NEUCS</name>
<dbReference type="HOGENOM" id="CLU_038503_0_0_1"/>
<evidence type="ECO:0000313" key="13">
    <source>
        <dbReference type="EMBL" id="CAE76323.1"/>
    </source>
</evidence>
<dbReference type="OrthoDB" id="46868at2759"/>
<evidence type="ECO:0000259" key="12">
    <source>
        <dbReference type="Pfam" id="PF03908"/>
    </source>
</evidence>
<dbReference type="PANTHER" id="PTHR12825:SF0">
    <property type="entry name" value="VESICLE TRANSPORT PROTEIN SEC20"/>
    <property type="match status" value="1"/>
</dbReference>
<dbReference type="InterPro" id="IPR005606">
    <property type="entry name" value="Sec20"/>
</dbReference>
<dbReference type="GO" id="GO:0005789">
    <property type="term" value="C:endoplasmic reticulum membrane"/>
    <property type="evidence" value="ECO:0007669"/>
    <property type="project" value="UniProtKB-SubCell"/>
</dbReference>
<dbReference type="GO" id="GO:0005484">
    <property type="term" value="F:SNAP receptor activity"/>
    <property type="evidence" value="ECO:0007669"/>
    <property type="project" value="InterPro"/>
</dbReference>
<organism evidence="13">
    <name type="scientific">Neurospora crassa</name>
    <dbReference type="NCBI Taxonomy" id="5141"/>
    <lineage>
        <taxon>Eukaryota</taxon>
        <taxon>Fungi</taxon>
        <taxon>Dikarya</taxon>
        <taxon>Ascomycota</taxon>
        <taxon>Pezizomycotina</taxon>
        <taxon>Sordariomycetes</taxon>
        <taxon>Sordariomycetidae</taxon>
        <taxon>Sordariales</taxon>
        <taxon>Sordariaceae</taxon>
        <taxon>Neurospora</taxon>
    </lineage>
</organism>
<dbReference type="PANTHER" id="PTHR12825">
    <property type="entry name" value="BNIP1-RELATED"/>
    <property type="match status" value="1"/>
</dbReference>
<keyword evidence="7 10" id="KW-0175">Coiled coil</keyword>
<comment type="similarity">
    <text evidence="9">Belongs to the SEC20 family.</text>
</comment>
<keyword evidence="3" id="KW-0812">Transmembrane</keyword>
<gene>
    <name evidence="13" type="primary">B20J13.040</name>
</gene>
<evidence type="ECO:0000256" key="1">
    <source>
        <dbReference type="ARBA" id="ARBA00004163"/>
    </source>
</evidence>
<keyword evidence="6" id="KW-1133">Transmembrane helix</keyword>
<keyword evidence="2" id="KW-0813">Transport</keyword>
<dbReference type="InterPro" id="IPR056173">
    <property type="entry name" value="Sec20_C"/>
</dbReference>
<reference evidence="13" key="1">
    <citation type="submission" date="2003-11" db="EMBL/GenBank/DDBJ databases">
        <authorList>
            <person name="Schulte U."/>
            <person name="Aign V."/>
            <person name="Hoheisel J."/>
            <person name="Brandt P."/>
            <person name="Fartmann B."/>
            <person name="Holland R."/>
            <person name="Nyakatura G."/>
            <person name="Mewes H.W."/>
            <person name="Mannhaupt G."/>
        </authorList>
    </citation>
    <scope>NUCLEOTIDE SEQUENCE</scope>
</reference>
<dbReference type="SMR" id="Q6MVH5"/>
<dbReference type="VEuPathDB" id="FungiDB:NCU00953"/>
<evidence type="ECO:0000256" key="2">
    <source>
        <dbReference type="ARBA" id="ARBA00022448"/>
    </source>
</evidence>
<evidence type="ECO:0000256" key="3">
    <source>
        <dbReference type="ARBA" id="ARBA00022692"/>
    </source>
</evidence>
<dbReference type="EMBL" id="BX842629">
    <property type="protein sequence ID" value="CAE76323.1"/>
    <property type="molecule type" value="Genomic_DNA"/>
</dbReference>
<feature type="compositionally biased region" description="Low complexity" evidence="11">
    <location>
        <begin position="158"/>
        <end position="185"/>
    </location>
</feature>
<feature type="compositionally biased region" description="Low complexity" evidence="11">
    <location>
        <begin position="192"/>
        <end position="202"/>
    </location>
</feature>
<dbReference type="eggNOG" id="ENOG502S7WD">
    <property type="taxonomic scope" value="Eukaryota"/>
</dbReference>
<keyword evidence="5" id="KW-0931">ER-Golgi transport</keyword>
<feature type="region of interest" description="Disordered" evidence="11">
    <location>
        <begin position="443"/>
        <end position="509"/>
    </location>
</feature>
<dbReference type="AlphaFoldDB" id="Q6MVH5"/>
<keyword evidence="8" id="KW-0472">Membrane</keyword>
<evidence type="ECO:0000256" key="10">
    <source>
        <dbReference type="SAM" id="Coils"/>
    </source>
</evidence>
<feature type="region of interest" description="Disordered" evidence="11">
    <location>
        <begin position="398"/>
        <end position="425"/>
    </location>
</feature>
<evidence type="ECO:0000256" key="9">
    <source>
        <dbReference type="ARBA" id="ARBA00037934"/>
    </source>
</evidence>
<dbReference type="GO" id="GO:0031201">
    <property type="term" value="C:SNARE complex"/>
    <property type="evidence" value="ECO:0007669"/>
    <property type="project" value="TreeGrafter"/>
</dbReference>
<sequence>MSTFETLQERLTALQETTGQLKDLIERLATLKFEPGSVPLSNSISSLANTGADGTTNSEAADLSAEISQVLREEEEDLELLQEEIIDLRSGRPGSEAEHQKTRLKEGAQRLAAELKGCRTSFRKAQLAARRNLETAQRLERQLLLASYVAVAANLAASDRGSGASTPVSTAAAPSGGAQPTSSTTSPPPLSTPAAAASSDAPPLDPRQALFGNRRRKQHQTNLPPSHDSEVVSASSTVTDALRRTHALIASEVAKSAFASQTLAESTAALKELQRSYEGIDSLLSRSRDLVSTLLQSQKSDTWYLRTSLYMLLCTLGWLVFRRWLYGPLWWTLWLPLRMVWKGGRVAYGVSTHHGGHGAGETRTGEGARMEVSVGNEGMGGRRVVVGMAEEGAVPTLQVQVGGGGGGGEKVKKRDNDNDVDSESMAEKVGRIIEENLPPLEEEKDETHPIVVEDPELEQGWIGQERIFTGEQGEKGEEEKEEEEEVVQRNPKKRMWEEPVVNSPLREEL</sequence>
<accession>Q6MVH5</accession>
<feature type="region of interest" description="Disordered" evidence="11">
    <location>
        <begin position="158"/>
        <end position="235"/>
    </location>
</feature>
<evidence type="ECO:0000256" key="8">
    <source>
        <dbReference type="ARBA" id="ARBA00023136"/>
    </source>
</evidence>
<evidence type="ECO:0000256" key="11">
    <source>
        <dbReference type="SAM" id="MobiDB-lite"/>
    </source>
</evidence>